<name>A0AAD6ACG6_9TELE</name>
<evidence type="ECO:0000313" key="2">
    <source>
        <dbReference type="Proteomes" id="UP001219934"/>
    </source>
</evidence>
<dbReference type="EMBL" id="JAPTMU010000080">
    <property type="protein sequence ID" value="KAJ4922246.1"/>
    <property type="molecule type" value="Genomic_DNA"/>
</dbReference>
<keyword evidence="2" id="KW-1185">Reference proteome</keyword>
<dbReference type="Proteomes" id="UP001219934">
    <property type="component" value="Unassembled WGS sequence"/>
</dbReference>
<comment type="caution">
    <text evidence="1">The sequence shown here is derived from an EMBL/GenBank/DDBJ whole genome shotgun (WGS) entry which is preliminary data.</text>
</comment>
<organism evidence="1 2">
    <name type="scientific">Pogonophryne albipinna</name>
    <dbReference type="NCBI Taxonomy" id="1090488"/>
    <lineage>
        <taxon>Eukaryota</taxon>
        <taxon>Metazoa</taxon>
        <taxon>Chordata</taxon>
        <taxon>Craniata</taxon>
        <taxon>Vertebrata</taxon>
        <taxon>Euteleostomi</taxon>
        <taxon>Actinopterygii</taxon>
        <taxon>Neopterygii</taxon>
        <taxon>Teleostei</taxon>
        <taxon>Neoteleostei</taxon>
        <taxon>Acanthomorphata</taxon>
        <taxon>Eupercaria</taxon>
        <taxon>Perciformes</taxon>
        <taxon>Notothenioidei</taxon>
        <taxon>Pogonophryne</taxon>
    </lineage>
</organism>
<protein>
    <submittedName>
        <fullName evidence="1">Uncharacterized protein</fullName>
    </submittedName>
</protein>
<evidence type="ECO:0000313" key="1">
    <source>
        <dbReference type="EMBL" id="KAJ4922246.1"/>
    </source>
</evidence>
<gene>
    <name evidence="1" type="ORF">JOQ06_019500</name>
</gene>
<sequence length="109" mass="11984">MCWALVPSGYGRSGPTTIVPKTQRSSSHPSLSRPLWRACLEAHRSRGCFRAKCISCHWLSPVPVQLLCTQVLPQYISEMMRAAADLWCSATGEQQCAAQHSDGGGYFTL</sequence>
<dbReference type="AlphaFoldDB" id="A0AAD6ACG6"/>
<reference evidence="1" key="1">
    <citation type="submission" date="2022-11" db="EMBL/GenBank/DDBJ databases">
        <title>Chromosome-level genome of Pogonophryne albipinna.</title>
        <authorList>
            <person name="Jo E."/>
        </authorList>
    </citation>
    <scope>NUCLEOTIDE SEQUENCE</scope>
    <source>
        <strain evidence="1">SGF0006</strain>
        <tissue evidence="1">Muscle</tissue>
    </source>
</reference>
<proteinExistence type="predicted"/>
<accession>A0AAD6ACG6</accession>